<dbReference type="AlphaFoldDB" id="A0A8B2NZV9"/>
<dbReference type="OrthoDB" id="9761586at2"/>
<evidence type="ECO:0000313" key="3">
    <source>
        <dbReference type="Proteomes" id="UP000249590"/>
    </source>
</evidence>
<dbReference type="GO" id="GO:0006749">
    <property type="term" value="P:glutathione metabolic process"/>
    <property type="evidence" value="ECO:0007669"/>
    <property type="project" value="TreeGrafter"/>
</dbReference>
<gene>
    <name evidence="2" type="ORF">DLJ53_12055</name>
</gene>
<proteinExistence type="predicted"/>
<dbReference type="RefSeq" id="WP_111345432.1">
    <property type="nucleotide sequence ID" value="NZ_JAIWKD010000002.1"/>
</dbReference>
<dbReference type="InterPro" id="IPR045079">
    <property type="entry name" value="Oxoprolinase-like"/>
</dbReference>
<feature type="domain" description="Hydantoinase B/oxoprolinase" evidence="1">
    <location>
        <begin position="17"/>
        <end position="538"/>
    </location>
</feature>
<accession>A0A8B2NZV9</accession>
<keyword evidence="3" id="KW-1185">Reference proteome</keyword>
<protein>
    <submittedName>
        <fullName evidence="2">5-oxoprolinase</fullName>
    </submittedName>
</protein>
<dbReference type="EMBL" id="QHHQ01000002">
    <property type="protein sequence ID" value="RAI02100.1"/>
    <property type="molecule type" value="Genomic_DNA"/>
</dbReference>
<dbReference type="Proteomes" id="UP000249590">
    <property type="component" value="Unassembled WGS sequence"/>
</dbReference>
<dbReference type="InterPro" id="IPR003692">
    <property type="entry name" value="Hydantoinase_B"/>
</dbReference>
<evidence type="ECO:0000259" key="1">
    <source>
        <dbReference type="Pfam" id="PF02538"/>
    </source>
</evidence>
<name>A0A8B2NZV9_9HYPH</name>
<dbReference type="GO" id="GO:0017168">
    <property type="term" value="F:5-oxoprolinase (ATP-hydrolyzing) activity"/>
    <property type="evidence" value="ECO:0007669"/>
    <property type="project" value="TreeGrafter"/>
</dbReference>
<comment type="caution">
    <text evidence="2">The sequence shown here is derived from an EMBL/GenBank/DDBJ whole genome shotgun (WGS) entry which is preliminary data.</text>
</comment>
<dbReference type="PANTHER" id="PTHR11365:SF23">
    <property type="entry name" value="HYPOTHETICAL 5-OXOPROLINASE (EUROFUNG)-RELATED"/>
    <property type="match status" value="1"/>
</dbReference>
<dbReference type="Pfam" id="PF02538">
    <property type="entry name" value="Hydantoinase_B"/>
    <property type="match status" value="1"/>
</dbReference>
<reference evidence="2 3" key="1">
    <citation type="submission" date="2018-05" db="EMBL/GenBank/DDBJ databases">
        <title>Acuticoccus sediminis sp. nov., isolated from deep-sea sediment of Indian Ocean.</title>
        <authorList>
            <person name="Liu X."/>
            <person name="Lai Q."/>
            <person name="Du Y."/>
            <person name="Sun F."/>
            <person name="Zhang X."/>
            <person name="Wang S."/>
            <person name="Shao Z."/>
        </authorList>
    </citation>
    <scope>NUCLEOTIDE SEQUENCE [LARGE SCALE GENOMIC DNA]</scope>
    <source>
        <strain evidence="2 3">PTG4-2</strain>
    </source>
</reference>
<dbReference type="PANTHER" id="PTHR11365">
    <property type="entry name" value="5-OXOPROLINASE RELATED"/>
    <property type="match status" value="1"/>
</dbReference>
<organism evidence="2 3">
    <name type="scientific">Acuticoccus sediminis</name>
    <dbReference type="NCBI Taxonomy" id="2184697"/>
    <lineage>
        <taxon>Bacteria</taxon>
        <taxon>Pseudomonadati</taxon>
        <taxon>Pseudomonadota</taxon>
        <taxon>Alphaproteobacteria</taxon>
        <taxon>Hyphomicrobiales</taxon>
        <taxon>Amorphaceae</taxon>
        <taxon>Acuticoccus</taxon>
    </lineage>
</organism>
<evidence type="ECO:0000313" key="2">
    <source>
        <dbReference type="EMBL" id="RAI02100.1"/>
    </source>
</evidence>
<dbReference type="GO" id="GO:0005829">
    <property type="term" value="C:cytosol"/>
    <property type="evidence" value="ECO:0007669"/>
    <property type="project" value="TreeGrafter"/>
</dbReference>
<sequence>MNTMERPGLPAETSALDPITVEVVRNKLVGIANEMQSILLRSSFSPIVREGLDASASLFTLRGETLAQAVAIPIHLATMIPLIARILSEFDVAGMIEGDIYLMNDPYLGGTHLPDIGVVIPIFAEGRPIAFACAMTHHQDVGGMAPGSIPTNATEIYQEGLRLPPLRLRRGYDEWNDTLLKIMRLNSRIPDVFIGDLDAQVSACTTGARRVAEIGATHGATLATAIFDDLLDRSEAMTRAALAELPAGTYRYAHYNDNDGIELDKPVRIEVAVTIGDGTFECDFAGSSPQLRGPFNVVPSGSKAAAYWALKTITGPDIPTNGGCFRPVSVKLEEGSVLNPREPAPVNSRTATIKRATGAILGALREILPERIGADAAGEMLAVSFGGRDLKGNAYVMGEIIASASGAGPASDGVDVIETDATNCMNMPVEAVERDAPLRMISTRLAADSGGAGTFRGGLGIWREYEVLAEEVRVTYRGERHFFAPAGAAGGGPGGCAKAIITRASGETEEIPSKLVTTLYRGDRLLVVTAGGGGWGDPKSRDRDRVREDVADGKVSAAAAATLYGLTDD</sequence>